<feature type="compositionally biased region" description="Low complexity" evidence="1">
    <location>
        <begin position="678"/>
        <end position="692"/>
    </location>
</feature>
<name>F2LSH7_BURGS</name>
<geneLocation type="plasmid" evidence="4 5">
    <name>bgla_3p</name>
</geneLocation>
<reference evidence="4 5" key="1">
    <citation type="journal article" date="2011" name="J. Bacteriol.">
        <title>Complete genome sequence of Burkholderia gladioli BSR3.</title>
        <authorList>
            <person name="Seo Y.S."/>
            <person name="Lim J."/>
            <person name="Choi B.S."/>
            <person name="Kim H."/>
            <person name="Goo E."/>
            <person name="Lee B."/>
            <person name="Lim J.S."/>
            <person name="Choi I.Y."/>
            <person name="Moon J.S."/>
            <person name="Kim J."/>
            <person name="Hwang I."/>
        </authorList>
    </citation>
    <scope>NUCLEOTIDE SEQUENCE [LARGE SCALE GENOMIC DNA]</scope>
    <source>
        <strain evidence="4 5">BSR3</strain>
        <plasmid evidence="4">bgla_3p</plasmid>
    </source>
</reference>
<feature type="compositionally biased region" description="Polar residues" evidence="1">
    <location>
        <begin position="1218"/>
        <end position="1235"/>
    </location>
</feature>
<evidence type="ECO:0000259" key="3">
    <source>
        <dbReference type="Pfam" id="PF07916"/>
    </source>
</evidence>
<feature type="compositionally biased region" description="Low complexity" evidence="1">
    <location>
        <begin position="1289"/>
        <end position="1303"/>
    </location>
</feature>
<keyword evidence="2" id="KW-0472">Membrane</keyword>
<gene>
    <name evidence="4" type="ordered locus">bgla_3p0720</name>
</gene>
<feature type="compositionally biased region" description="Polar residues" evidence="1">
    <location>
        <begin position="1056"/>
        <end position="1074"/>
    </location>
</feature>
<feature type="compositionally biased region" description="Polar residues" evidence="1">
    <location>
        <begin position="1257"/>
        <end position="1272"/>
    </location>
</feature>
<evidence type="ECO:0000313" key="4">
    <source>
        <dbReference type="EMBL" id="AEA65773.1"/>
    </source>
</evidence>
<protein>
    <submittedName>
        <fullName evidence="4">Sex pilus assembly protein TraG</fullName>
    </submittedName>
</protein>
<feature type="compositionally biased region" description="Polar residues" evidence="1">
    <location>
        <begin position="1095"/>
        <end position="1196"/>
    </location>
</feature>
<keyword evidence="2" id="KW-0812">Transmembrane</keyword>
<feature type="compositionally biased region" description="Low complexity" evidence="1">
    <location>
        <begin position="1323"/>
        <end position="1334"/>
    </location>
</feature>
<feature type="transmembrane region" description="Helical" evidence="2">
    <location>
        <begin position="81"/>
        <end position="101"/>
    </location>
</feature>
<feature type="compositionally biased region" description="Low complexity" evidence="1">
    <location>
        <begin position="1197"/>
        <end position="1210"/>
    </location>
</feature>
<feature type="region of interest" description="Disordered" evidence="1">
    <location>
        <begin position="674"/>
        <end position="698"/>
    </location>
</feature>
<dbReference type="Proteomes" id="UP000008316">
    <property type="component" value="Plasmid bgla_3p"/>
</dbReference>
<feature type="transmembrane region" description="Helical" evidence="2">
    <location>
        <begin position="452"/>
        <end position="475"/>
    </location>
</feature>
<feature type="compositionally biased region" description="Polar residues" evidence="1">
    <location>
        <begin position="721"/>
        <end position="807"/>
    </location>
</feature>
<keyword evidence="2" id="KW-1133">Transmembrane helix</keyword>
<organism evidence="4 5">
    <name type="scientific">Burkholderia gladioli (strain BSR3)</name>
    <dbReference type="NCBI Taxonomy" id="999541"/>
    <lineage>
        <taxon>Bacteria</taxon>
        <taxon>Pseudomonadati</taxon>
        <taxon>Pseudomonadota</taxon>
        <taxon>Betaproteobacteria</taxon>
        <taxon>Burkholderiales</taxon>
        <taxon>Burkholderiaceae</taxon>
        <taxon>Burkholderia</taxon>
    </lineage>
</organism>
<keyword evidence="4" id="KW-0614">Plasmid</keyword>
<dbReference type="EMBL" id="CP002603">
    <property type="protein sequence ID" value="AEA65773.1"/>
    <property type="molecule type" value="Genomic_DNA"/>
</dbReference>
<feature type="region of interest" description="Disordered" evidence="1">
    <location>
        <begin position="1032"/>
        <end position="1051"/>
    </location>
</feature>
<dbReference type="HOGENOM" id="CLU_257031_0_0_4"/>
<feature type="transmembrane region" description="Helical" evidence="2">
    <location>
        <begin position="425"/>
        <end position="446"/>
    </location>
</feature>
<evidence type="ECO:0000256" key="1">
    <source>
        <dbReference type="SAM" id="MobiDB-lite"/>
    </source>
</evidence>
<feature type="transmembrane region" description="Helical" evidence="2">
    <location>
        <begin position="154"/>
        <end position="172"/>
    </location>
</feature>
<dbReference type="Pfam" id="PF07916">
    <property type="entry name" value="TraG_N"/>
    <property type="match status" value="1"/>
</dbReference>
<proteinExistence type="predicted"/>
<dbReference type="KEGG" id="bgd:bgla_3p0720"/>
<sequence length="1360" mass="139081">MMQHAETRLATWRARARRVFIPATVGLFGMPLPALAGISNMQSYSNSYSFPTLYTAGDPVPIASALNSVAMLFGGGDSVDSIVAGGMACMALVALIAVIGQSVLHNRFMIGEYLVMLLAAICLFIPTTSIQVVSYFSDSGTAINSQPPQFVDNVPIGMAYAAGIAGLVDYTLTNKIETAFSSATADSNFMALGTDGFAKPLKLMLDMRDMFDCNTHQTTCQNIQHFVHYCKYGGQNHSSTLDMTQLDNPATGAGIVGLLSSQTAGYTEYASQTVGTSITQAQIVPCTTAAQGLIATMNSYIGNAPVPELFSPNGVTLTQDLQVVTAQNDSSAETPNSTFNTSGSAFDDYSAFIQGIASTNQIASNTFMINHIFSKPVLAAIQADAHPDAAATFTQIMGDAKERARVQMAGSGSMFTEFMTSTMNIMTFLFVALTPIVAILFLAAGMRAFSIVFTYLMFGIWTQSWMPCAAIISYYTQISYQNMIGGSRVQGMMFAPSNIDRLYDRTADMLASAGSMMAEAPLIMMAVMSGSMFALTSLANKANASGAQINPDVAAPNVSKATNSDAIISSYAANTGHAVAGAGIMGAVTSGGALTEAQVQASPQLTTSTGFQNSVGASASAQVAQTQTESALNQIAASAAAQFGRSAAHSMMAQVVKTTGLDQSLQTAMSNAIDHTTDSSARTSDSSGTATTEGVKASAQVGGSIPLIGGASVGASYGVDNKQSTDTTRASGTADANRSSESAQNSTTARTGTATSIGETGTSGTQASENHMVQEMTQRALSAQQALTNSRSLQHSMQESANGAAQSSIRMGALTQNIQSRDQGTQSEALAAVQAGARSTLQQATSDSGRSSQIMSQLMSGVDNNGGYSPTNITQLMRNATGLLRSNDFASQAVGYRVASEISRITGMGDSQGMARTASAFAGGARTMEQQAGSMTPGLSNTEAGQVANLGSRIPAQLSTSAARLGVSDPSNPASFTPDVTTTRYGQAVGQVNGEFGQANGVHSAAQAQGANNVAQGAAANRTAQGDILTGRQNMLSPSSTPTNDDRLAPAAPVLPNTQAARAPENMSSTRPGATTSGVPVGSTGQGSGQGGTSLPENPSSTRPGATQMPSGRPPESSSATQLQTASPAVGLQNSPSSTPGQQNGRLPENPANTRPGATQSPNGQVPGNGGAESTRSAAQLQSVNPALGTNNRPQLTTGQDTGQQSTSGQPARVLPENPSSSRPGATQIPSGQQPEHTRSEQVRGNAQGVGQRAGAESQTGTGSPAHQPQFQNGGNPNSSSGTGPRMESASTVSNPTVTNNNAQSARPAAFGNTGSTVSPARGGATTSGVPVGSTGQGSGQGGTSLPENPSSTRPGATRG</sequence>
<dbReference type="RefSeq" id="WP_013691908.1">
    <property type="nucleotide sequence ID" value="NC_015378.1"/>
</dbReference>
<evidence type="ECO:0000256" key="2">
    <source>
        <dbReference type="SAM" id="Phobius"/>
    </source>
</evidence>
<feature type="compositionally biased region" description="Polar residues" evidence="1">
    <location>
        <begin position="1032"/>
        <end position="1043"/>
    </location>
</feature>
<feature type="compositionally biased region" description="Low complexity" evidence="1">
    <location>
        <begin position="1273"/>
        <end position="1282"/>
    </location>
</feature>
<keyword evidence="5" id="KW-1185">Reference proteome</keyword>
<accession>F2LSH7</accession>
<feature type="domain" description="TraG N-terminal Proteobacteria" evidence="3">
    <location>
        <begin position="52"/>
        <end position="546"/>
    </location>
</feature>
<feature type="region of interest" description="Disordered" evidence="1">
    <location>
        <begin position="719"/>
        <end position="807"/>
    </location>
</feature>
<feature type="transmembrane region" description="Helical" evidence="2">
    <location>
        <begin position="113"/>
        <end position="134"/>
    </location>
</feature>
<dbReference type="InterPro" id="IPR012931">
    <property type="entry name" value="TraG_N_Proteobacteria"/>
</dbReference>
<feature type="compositionally biased region" description="Polar residues" evidence="1">
    <location>
        <begin position="1346"/>
        <end position="1360"/>
    </location>
</feature>
<evidence type="ECO:0000313" key="5">
    <source>
        <dbReference type="Proteomes" id="UP000008316"/>
    </source>
</evidence>
<feature type="region of interest" description="Disordered" evidence="1">
    <location>
        <begin position="1056"/>
        <end position="1360"/>
    </location>
</feature>